<dbReference type="PROSITE" id="PS00107">
    <property type="entry name" value="PROTEIN_KINASE_ATP"/>
    <property type="match status" value="1"/>
</dbReference>
<comment type="similarity">
    <text evidence="1">Belongs to the protein kinase superfamily. CMGC Ser/Thr protein kinase family. MAP kinase subfamily.</text>
</comment>
<evidence type="ECO:0000256" key="7">
    <source>
        <dbReference type="PROSITE-ProRule" id="PRU10141"/>
    </source>
</evidence>
<dbReference type="EMBL" id="PQIB02000006">
    <property type="protein sequence ID" value="RLN11987.1"/>
    <property type="molecule type" value="Genomic_DNA"/>
</dbReference>
<dbReference type="PROSITE" id="PS00108">
    <property type="entry name" value="PROTEIN_KINASE_ST"/>
    <property type="match status" value="1"/>
</dbReference>
<evidence type="ECO:0000259" key="11">
    <source>
        <dbReference type="PROSITE" id="PS50011"/>
    </source>
</evidence>
<keyword evidence="4 7" id="KW-0547">Nucleotide-binding</keyword>
<dbReference type="GO" id="GO:0004707">
    <property type="term" value="F:MAP kinase activity"/>
    <property type="evidence" value="ECO:0007669"/>
    <property type="project" value="UniProtKB-EC"/>
</dbReference>
<dbReference type="OrthoDB" id="192887at2759"/>
<evidence type="ECO:0000313" key="13">
    <source>
        <dbReference type="Proteomes" id="UP000275267"/>
    </source>
</evidence>
<feature type="domain" description="Protein kinase" evidence="11">
    <location>
        <begin position="67"/>
        <end position="352"/>
    </location>
</feature>
<evidence type="ECO:0000256" key="1">
    <source>
        <dbReference type="ARBA" id="ARBA00008832"/>
    </source>
</evidence>
<accession>A0A3L6RYA9</accession>
<dbReference type="Proteomes" id="UP000275267">
    <property type="component" value="Unassembled WGS sequence"/>
</dbReference>
<evidence type="ECO:0000256" key="6">
    <source>
        <dbReference type="ARBA" id="ARBA00022840"/>
    </source>
</evidence>
<keyword evidence="9" id="KW-0460">Magnesium</keyword>
<dbReference type="STRING" id="4540.A0A3L6RYA9"/>
<dbReference type="PROSITE" id="PS50011">
    <property type="entry name" value="PROTEIN_KINASE_DOM"/>
    <property type="match status" value="1"/>
</dbReference>
<dbReference type="GO" id="GO:0005524">
    <property type="term" value="F:ATP binding"/>
    <property type="evidence" value="ECO:0007669"/>
    <property type="project" value="UniProtKB-UniRule"/>
</dbReference>
<feature type="region of interest" description="Disordered" evidence="10">
    <location>
        <begin position="1"/>
        <end position="38"/>
    </location>
</feature>
<dbReference type="Gene3D" id="1.10.510.10">
    <property type="entry name" value="Transferase(Phosphotransferase) domain 1"/>
    <property type="match status" value="1"/>
</dbReference>
<dbReference type="PROSITE" id="PS01351">
    <property type="entry name" value="MAPK"/>
    <property type="match status" value="1"/>
</dbReference>
<dbReference type="SMART" id="SM00220">
    <property type="entry name" value="S_TKc"/>
    <property type="match status" value="1"/>
</dbReference>
<dbReference type="InterPro" id="IPR003527">
    <property type="entry name" value="MAP_kinase_CS"/>
</dbReference>
<evidence type="ECO:0000256" key="10">
    <source>
        <dbReference type="SAM" id="MobiDB-lite"/>
    </source>
</evidence>
<proteinExistence type="inferred from homology"/>
<dbReference type="InterPro" id="IPR050117">
    <property type="entry name" value="MAPK"/>
</dbReference>
<evidence type="ECO:0000256" key="8">
    <source>
        <dbReference type="RuleBase" id="RU000304"/>
    </source>
</evidence>
<dbReference type="FunFam" id="3.30.200.20:FF:000046">
    <property type="entry name" value="Mitogen-activated protein kinase"/>
    <property type="match status" value="1"/>
</dbReference>
<dbReference type="Gene3D" id="3.30.200.20">
    <property type="entry name" value="Phosphorylase Kinase, domain 1"/>
    <property type="match status" value="1"/>
</dbReference>
<dbReference type="AlphaFoldDB" id="A0A3L6RYA9"/>
<keyword evidence="6 7" id="KW-0067">ATP-binding</keyword>
<dbReference type="CDD" id="cd07858">
    <property type="entry name" value="STKc_TEY_MAPK"/>
    <property type="match status" value="1"/>
</dbReference>
<reference evidence="13" key="1">
    <citation type="journal article" date="2019" name="Nat. Commun.">
        <title>The genome of broomcorn millet.</title>
        <authorList>
            <person name="Zou C."/>
            <person name="Miki D."/>
            <person name="Li D."/>
            <person name="Tang Q."/>
            <person name="Xiao L."/>
            <person name="Rajput S."/>
            <person name="Deng P."/>
            <person name="Jia W."/>
            <person name="Huang R."/>
            <person name="Zhang M."/>
            <person name="Sun Y."/>
            <person name="Hu J."/>
            <person name="Fu X."/>
            <person name="Schnable P.S."/>
            <person name="Li F."/>
            <person name="Zhang H."/>
            <person name="Feng B."/>
            <person name="Zhu X."/>
            <person name="Liu R."/>
            <person name="Schnable J.C."/>
            <person name="Zhu J.-K."/>
            <person name="Zhang H."/>
        </authorList>
    </citation>
    <scope>NUCLEOTIDE SEQUENCE [LARGE SCALE GENOMIC DNA]</scope>
</reference>
<protein>
    <recommendedName>
        <fullName evidence="9">Mitogen-activated protein kinase</fullName>
        <ecNumber evidence="9">2.7.11.24</ecNumber>
    </recommendedName>
</protein>
<gene>
    <name evidence="12" type="ORF">C2845_PM09G02670</name>
</gene>
<keyword evidence="2 8" id="KW-0723">Serine/threonine-protein kinase</keyword>
<comment type="caution">
    <text evidence="12">The sequence shown here is derived from an EMBL/GenBank/DDBJ whole genome shotgun (WGS) entry which is preliminary data.</text>
</comment>
<keyword evidence="3 9" id="KW-0808">Transferase</keyword>
<dbReference type="InterPro" id="IPR000719">
    <property type="entry name" value="Prot_kinase_dom"/>
</dbReference>
<evidence type="ECO:0000256" key="5">
    <source>
        <dbReference type="ARBA" id="ARBA00022777"/>
    </source>
</evidence>
<name>A0A3L6RYA9_PANMI</name>
<keyword evidence="5 9" id="KW-0418">Kinase</keyword>
<organism evidence="12 13">
    <name type="scientific">Panicum miliaceum</name>
    <name type="common">Proso millet</name>
    <name type="synonym">Broomcorn millet</name>
    <dbReference type="NCBI Taxonomy" id="4540"/>
    <lineage>
        <taxon>Eukaryota</taxon>
        <taxon>Viridiplantae</taxon>
        <taxon>Streptophyta</taxon>
        <taxon>Embryophyta</taxon>
        <taxon>Tracheophyta</taxon>
        <taxon>Spermatophyta</taxon>
        <taxon>Magnoliopsida</taxon>
        <taxon>Liliopsida</taxon>
        <taxon>Poales</taxon>
        <taxon>Poaceae</taxon>
        <taxon>PACMAD clade</taxon>
        <taxon>Panicoideae</taxon>
        <taxon>Panicodae</taxon>
        <taxon>Paniceae</taxon>
        <taxon>Panicinae</taxon>
        <taxon>Panicum</taxon>
        <taxon>Panicum sect. Panicum</taxon>
    </lineage>
</organism>
<dbReference type="PANTHER" id="PTHR24055">
    <property type="entry name" value="MITOGEN-ACTIVATED PROTEIN KINASE"/>
    <property type="match status" value="1"/>
</dbReference>
<comment type="similarity">
    <text evidence="9">Belongs to the protein kinase superfamily. Ser/Thr protein kinase family. MAP kinase subfamily.</text>
</comment>
<comment type="cofactor">
    <cofactor evidence="9">
        <name>Mg(2+)</name>
        <dbReference type="ChEBI" id="CHEBI:18420"/>
    </cofactor>
</comment>
<dbReference type="FunFam" id="1.10.510.10:FF:000013">
    <property type="entry name" value="Mitogen-activated protein kinase"/>
    <property type="match status" value="1"/>
</dbReference>
<keyword evidence="13" id="KW-1185">Reference proteome</keyword>
<evidence type="ECO:0000256" key="4">
    <source>
        <dbReference type="ARBA" id="ARBA00022741"/>
    </source>
</evidence>
<evidence type="ECO:0000256" key="2">
    <source>
        <dbReference type="ARBA" id="ARBA00022527"/>
    </source>
</evidence>
<dbReference type="InterPro" id="IPR008271">
    <property type="entry name" value="Ser/Thr_kinase_AS"/>
</dbReference>
<dbReference type="Pfam" id="PF00069">
    <property type="entry name" value="Pkinase"/>
    <property type="match status" value="1"/>
</dbReference>
<dbReference type="SUPFAM" id="SSF56112">
    <property type="entry name" value="Protein kinase-like (PK-like)"/>
    <property type="match status" value="1"/>
</dbReference>
<dbReference type="InterPro" id="IPR011009">
    <property type="entry name" value="Kinase-like_dom_sf"/>
</dbReference>
<dbReference type="EC" id="2.7.11.24" evidence="9"/>
<comment type="catalytic activity">
    <reaction evidence="9">
        <text>L-threonyl-[protein] + ATP = O-phospho-L-threonyl-[protein] + ADP + H(+)</text>
        <dbReference type="Rhea" id="RHEA:46608"/>
        <dbReference type="Rhea" id="RHEA-COMP:11060"/>
        <dbReference type="Rhea" id="RHEA-COMP:11605"/>
        <dbReference type="ChEBI" id="CHEBI:15378"/>
        <dbReference type="ChEBI" id="CHEBI:30013"/>
        <dbReference type="ChEBI" id="CHEBI:30616"/>
        <dbReference type="ChEBI" id="CHEBI:61977"/>
        <dbReference type="ChEBI" id="CHEBI:456216"/>
        <dbReference type="EC" id="2.7.11.24"/>
    </reaction>
</comment>
<evidence type="ECO:0000313" key="12">
    <source>
        <dbReference type="EMBL" id="RLN11987.1"/>
    </source>
</evidence>
<sequence>MDGGAQPPDTEMTDAGAGGGGGGQPPQQPAGGAGGMMDNIQATLSHGGRFIQYNIFGNVFEVTAKYKPPILPIGKGAYGIVCSALNSETGEQVAIKKIANAFDNKIDAKRTLREIKLLRHMDHENIVAIRDIIPPPQREAFNDVYIAYELMDTDLHQIIRSNQALSEEHCQYFLYQILRGLKYIHSANVLHRDLKPSNLLLNANCDLKICDFGLARTTSETDFMTEYVVTRWYRAPELLLNSSEYTAAIDVWSVGCIFMELMDRKPLFPGRDHVHQLRLLMELIGTPNESDLDFVNENARRYIRQLPRHARQSFPEKFPHVQPLAIDLVEKMLTFDPRQRITVEGALAHPYLASLHDISDEPVCSMPFSFDFEQHALSEEQMKDLIYQEALAFNPDYQ</sequence>
<feature type="binding site" evidence="7">
    <location>
        <position position="97"/>
    </location>
    <ligand>
        <name>ATP</name>
        <dbReference type="ChEBI" id="CHEBI:30616"/>
    </ligand>
</feature>
<comment type="activity regulation">
    <text evidence="9">Activated by threonine and tyrosine phosphorylation.</text>
</comment>
<dbReference type="InterPro" id="IPR017441">
    <property type="entry name" value="Protein_kinase_ATP_BS"/>
</dbReference>
<evidence type="ECO:0000256" key="9">
    <source>
        <dbReference type="RuleBase" id="RU361165"/>
    </source>
</evidence>
<evidence type="ECO:0000256" key="3">
    <source>
        <dbReference type="ARBA" id="ARBA00022679"/>
    </source>
</evidence>